<dbReference type="Proteomes" id="UP000693738">
    <property type="component" value="Unassembled WGS sequence"/>
</dbReference>
<dbReference type="AlphaFoldDB" id="A0A8J2NGE8"/>
<protein>
    <submittedName>
        <fullName evidence="1">Uncharacterized protein</fullName>
    </submittedName>
</protein>
<dbReference type="Pfam" id="PF07367">
    <property type="entry name" value="FB_lectin"/>
    <property type="match status" value="1"/>
</dbReference>
<comment type="caution">
    <text evidence="1">The sequence shown here is derived from an EMBL/GenBank/DDBJ whole genome shotgun (WGS) entry which is preliminary data.</text>
</comment>
<evidence type="ECO:0000313" key="2">
    <source>
        <dbReference type="Proteomes" id="UP000693738"/>
    </source>
</evidence>
<dbReference type="InterPro" id="IPR009960">
    <property type="entry name" value="Fruit_body_lectin_fun"/>
</dbReference>
<evidence type="ECO:0000313" key="1">
    <source>
        <dbReference type="EMBL" id="CAG7564413.1"/>
    </source>
</evidence>
<accession>A0A8J2NGE8</accession>
<organism evidence="1 2">
    <name type="scientific">Fusarium equiseti</name>
    <name type="common">Fusarium scirpi</name>
    <dbReference type="NCBI Taxonomy" id="61235"/>
    <lineage>
        <taxon>Eukaryota</taxon>
        <taxon>Fungi</taxon>
        <taxon>Dikarya</taxon>
        <taxon>Ascomycota</taxon>
        <taxon>Pezizomycotina</taxon>
        <taxon>Sordariomycetes</taxon>
        <taxon>Hypocreomycetidae</taxon>
        <taxon>Hypocreales</taxon>
        <taxon>Nectriaceae</taxon>
        <taxon>Fusarium</taxon>
        <taxon>Fusarium incarnatum-equiseti species complex</taxon>
    </lineage>
</organism>
<sequence>MHATIKVHITQRDTVFQIVEQGCSPKGNGSQWNDKQGNPVLSMGGDDGSGMLRFKTEQNKEAFFVAMGVRGPSPWVDIVTGLGDDVTCVQALPEYYDYYSQRSKARHIGQRELQIENIDHRLIKAEFKLSEGPDFVLDIMID</sequence>
<gene>
    <name evidence="1" type="ORF">FEQUK3_LOCUS10142</name>
</gene>
<name>A0A8J2NGE8_FUSEQ</name>
<proteinExistence type="predicted"/>
<dbReference type="EMBL" id="CAJSTJ010000166">
    <property type="protein sequence ID" value="CAG7564413.1"/>
    <property type="molecule type" value="Genomic_DNA"/>
</dbReference>
<reference evidence="1" key="1">
    <citation type="submission" date="2021-05" db="EMBL/GenBank/DDBJ databases">
        <authorList>
            <person name="Khan N."/>
        </authorList>
    </citation>
    <scope>NUCLEOTIDE SEQUENCE</scope>
</reference>